<evidence type="ECO:0000313" key="12">
    <source>
        <dbReference type="EMBL" id="MBD1373389.1"/>
    </source>
</evidence>
<keyword evidence="4" id="KW-0597">Phosphoprotein</keyword>
<dbReference type="GO" id="GO:0005524">
    <property type="term" value="F:ATP binding"/>
    <property type="evidence" value="ECO:0007669"/>
    <property type="project" value="UniProtKB-KW"/>
</dbReference>
<evidence type="ECO:0000256" key="7">
    <source>
        <dbReference type="ARBA" id="ARBA00022777"/>
    </source>
</evidence>
<keyword evidence="10" id="KW-0812">Transmembrane</keyword>
<feature type="transmembrane region" description="Helical" evidence="10">
    <location>
        <begin position="31"/>
        <end position="49"/>
    </location>
</feature>
<organism evidence="12 13">
    <name type="scientific">Polycladospora coralii</name>
    <dbReference type="NCBI Taxonomy" id="2771432"/>
    <lineage>
        <taxon>Bacteria</taxon>
        <taxon>Bacillati</taxon>
        <taxon>Bacillota</taxon>
        <taxon>Bacilli</taxon>
        <taxon>Bacillales</taxon>
        <taxon>Thermoactinomycetaceae</taxon>
        <taxon>Polycladospora</taxon>
    </lineage>
</organism>
<evidence type="ECO:0000256" key="6">
    <source>
        <dbReference type="ARBA" id="ARBA00022741"/>
    </source>
</evidence>
<dbReference type="EC" id="2.7.13.3" evidence="3"/>
<dbReference type="SMART" id="SM00388">
    <property type="entry name" value="HisKA"/>
    <property type="match status" value="1"/>
</dbReference>
<dbReference type="FunFam" id="3.30.565.10:FF:000006">
    <property type="entry name" value="Sensor histidine kinase WalK"/>
    <property type="match status" value="1"/>
</dbReference>
<dbReference type="Pfam" id="PF00512">
    <property type="entry name" value="HisKA"/>
    <property type="match status" value="1"/>
</dbReference>
<dbReference type="InterPro" id="IPR003661">
    <property type="entry name" value="HisK_dim/P_dom"/>
</dbReference>
<evidence type="ECO:0000259" key="11">
    <source>
        <dbReference type="PROSITE" id="PS50109"/>
    </source>
</evidence>
<dbReference type="GO" id="GO:0005886">
    <property type="term" value="C:plasma membrane"/>
    <property type="evidence" value="ECO:0007669"/>
    <property type="project" value="UniProtKB-SubCell"/>
</dbReference>
<dbReference type="SUPFAM" id="SSF47384">
    <property type="entry name" value="Homodimeric domain of signal transducing histidine kinase"/>
    <property type="match status" value="1"/>
</dbReference>
<accession>A0A926NGY5</accession>
<dbReference type="RefSeq" id="WP_191140781.1">
    <property type="nucleotide sequence ID" value="NZ_JACXAG020000008.1"/>
</dbReference>
<dbReference type="Gene3D" id="1.10.287.130">
    <property type="match status" value="1"/>
</dbReference>
<evidence type="ECO:0000256" key="3">
    <source>
        <dbReference type="ARBA" id="ARBA00012438"/>
    </source>
</evidence>
<evidence type="ECO:0000256" key="9">
    <source>
        <dbReference type="ARBA" id="ARBA00023012"/>
    </source>
</evidence>
<dbReference type="Pfam" id="PF02518">
    <property type="entry name" value="HATPase_c"/>
    <property type="match status" value="1"/>
</dbReference>
<evidence type="ECO:0000256" key="10">
    <source>
        <dbReference type="SAM" id="Phobius"/>
    </source>
</evidence>
<keyword evidence="13" id="KW-1185">Reference proteome</keyword>
<keyword evidence="8" id="KW-0067">ATP-binding</keyword>
<dbReference type="PANTHER" id="PTHR45453">
    <property type="entry name" value="PHOSPHATE REGULON SENSOR PROTEIN PHOR"/>
    <property type="match status" value="1"/>
</dbReference>
<proteinExistence type="predicted"/>
<dbReference type="CDD" id="cd00082">
    <property type="entry name" value="HisKA"/>
    <property type="match status" value="1"/>
</dbReference>
<evidence type="ECO:0000256" key="2">
    <source>
        <dbReference type="ARBA" id="ARBA00004651"/>
    </source>
</evidence>
<reference evidence="12" key="1">
    <citation type="submission" date="2020-09" db="EMBL/GenBank/DDBJ databases">
        <title>A novel bacterium of genus Hazenella, isolated from South China Sea.</title>
        <authorList>
            <person name="Huang H."/>
            <person name="Mo K."/>
            <person name="Hu Y."/>
        </authorList>
    </citation>
    <scope>NUCLEOTIDE SEQUENCE</scope>
    <source>
        <strain evidence="12">IB182357</strain>
    </source>
</reference>
<dbReference type="InterPro" id="IPR004358">
    <property type="entry name" value="Sig_transdc_His_kin-like_C"/>
</dbReference>
<dbReference type="InterPro" id="IPR003594">
    <property type="entry name" value="HATPase_dom"/>
</dbReference>
<keyword evidence="10" id="KW-1133">Transmembrane helix</keyword>
<dbReference type="PANTHER" id="PTHR45453:SF1">
    <property type="entry name" value="PHOSPHATE REGULON SENSOR PROTEIN PHOR"/>
    <property type="match status" value="1"/>
</dbReference>
<keyword evidence="9" id="KW-0902">Two-component regulatory system</keyword>
<protein>
    <recommendedName>
        <fullName evidence="3">histidine kinase</fullName>
        <ecNumber evidence="3">2.7.13.3</ecNumber>
    </recommendedName>
</protein>
<dbReference type="GO" id="GO:0004721">
    <property type="term" value="F:phosphoprotein phosphatase activity"/>
    <property type="evidence" value="ECO:0007669"/>
    <property type="project" value="TreeGrafter"/>
</dbReference>
<evidence type="ECO:0000256" key="1">
    <source>
        <dbReference type="ARBA" id="ARBA00000085"/>
    </source>
</evidence>
<dbReference type="EMBL" id="JACXAH010000024">
    <property type="protein sequence ID" value="MBD1373389.1"/>
    <property type="molecule type" value="Genomic_DNA"/>
</dbReference>
<dbReference type="InterPro" id="IPR036097">
    <property type="entry name" value="HisK_dim/P_sf"/>
</dbReference>
<dbReference type="PROSITE" id="PS50109">
    <property type="entry name" value="HIS_KIN"/>
    <property type="match status" value="1"/>
</dbReference>
<evidence type="ECO:0000256" key="8">
    <source>
        <dbReference type="ARBA" id="ARBA00022840"/>
    </source>
</evidence>
<feature type="domain" description="Histidine kinase" evidence="11">
    <location>
        <begin position="113"/>
        <end position="326"/>
    </location>
</feature>
<name>A0A926NGY5_9BACL</name>
<gene>
    <name evidence="12" type="ORF">IC620_13625</name>
</gene>
<dbReference type="GO" id="GO:0016036">
    <property type="term" value="P:cellular response to phosphate starvation"/>
    <property type="evidence" value="ECO:0007669"/>
    <property type="project" value="TreeGrafter"/>
</dbReference>
<comment type="subcellular location">
    <subcellularLocation>
        <location evidence="2">Cell membrane</location>
        <topology evidence="2">Multi-pass membrane protein</topology>
    </subcellularLocation>
</comment>
<comment type="catalytic activity">
    <reaction evidence="1">
        <text>ATP + protein L-histidine = ADP + protein N-phospho-L-histidine.</text>
        <dbReference type="EC" id="2.7.13.3"/>
    </reaction>
</comment>
<evidence type="ECO:0000256" key="4">
    <source>
        <dbReference type="ARBA" id="ARBA00022553"/>
    </source>
</evidence>
<keyword evidence="6" id="KW-0547">Nucleotide-binding</keyword>
<dbReference type="PRINTS" id="PR00344">
    <property type="entry name" value="BCTRLSENSOR"/>
</dbReference>
<keyword evidence="7 12" id="KW-0418">Kinase</keyword>
<sequence length="329" mass="37886">MQYDTLRYGLLLIGAMFLSFVIAELRHLLGIATYVIWGWSMLIFILVLFRWESKRKQACYELQEKVREVVDRPQLQSKSILKHSHYSAILQDVNRLARRVTQEETTKNQMIAATAHELRTPLTILRTNLESYLLKQQVVDPQFYGLIDETIRISRLVEDLQSLSLAESRKLLLQKEWISLEKWMAEMTDLLAPIMMEKEVTFHQSISVSSEVYWDSSRMKQSFLNLLGNAVQYTPRTGIIRLEIQEKNGNLICNIFNSGHGIPTEKLPYVFHHFYRGNNDRNHFTGGTGLGLAIAKEFVEIHEGAISVKSEVGKGTTFSLSVPIFPLHD</sequence>
<feature type="transmembrane region" description="Helical" evidence="10">
    <location>
        <begin position="7"/>
        <end position="25"/>
    </location>
</feature>
<dbReference type="SMART" id="SM00387">
    <property type="entry name" value="HATPase_c"/>
    <property type="match status" value="1"/>
</dbReference>
<dbReference type="Proteomes" id="UP000661691">
    <property type="component" value="Unassembled WGS sequence"/>
</dbReference>
<dbReference type="Gene3D" id="3.30.565.10">
    <property type="entry name" value="Histidine kinase-like ATPase, C-terminal domain"/>
    <property type="match status" value="1"/>
</dbReference>
<dbReference type="SUPFAM" id="SSF55874">
    <property type="entry name" value="ATPase domain of HSP90 chaperone/DNA topoisomerase II/histidine kinase"/>
    <property type="match status" value="1"/>
</dbReference>
<dbReference type="InterPro" id="IPR005467">
    <property type="entry name" value="His_kinase_dom"/>
</dbReference>
<dbReference type="CDD" id="cd00075">
    <property type="entry name" value="HATPase"/>
    <property type="match status" value="1"/>
</dbReference>
<dbReference type="GO" id="GO:0000155">
    <property type="term" value="F:phosphorelay sensor kinase activity"/>
    <property type="evidence" value="ECO:0007669"/>
    <property type="project" value="InterPro"/>
</dbReference>
<dbReference type="AlphaFoldDB" id="A0A926NGY5"/>
<evidence type="ECO:0000256" key="5">
    <source>
        <dbReference type="ARBA" id="ARBA00022679"/>
    </source>
</evidence>
<keyword evidence="10" id="KW-0472">Membrane</keyword>
<evidence type="ECO:0000313" key="13">
    <source>
        <dbReference type="Proteomes" id="UP000661691"/>
    </source>
</evidence>
<dbReference type="InterPro" id="IPR036890">
    <property type="entry name" value="HATPase_C_sf"/>
</dbReference>
<dbReference type="InterPro" id="IPR050351">
    <property type="entry name" value="BphY/WalK/GraS-like"/>
</dbReference>
<comment type="caution">
    <text evidence="12">The sequence shown here is derived from an EMBL/GenBank/DDBJ whole genome shotgun (WGS) entry which is preliminary data.</text>
</comment>
<keyword evidence="5" id="KW-0808">Transferase</keyword>